<dbReference type="PANTHER" id="PTHR43283:SF7">
    <property type="entry name" value="BETA-LACTAMASE-RELATED DOMAIN-CONTAINING PROTEIN"/>
    <property type="match status" value="1"/>
</dbReference>
<evidence type="ECO:0000313" key="2">
    <source>
        <dbReference type="EMBL" id="MBW7461807.1"/>
    </source>
</evidence>
<dbReference type="EMBL" id="JAHZIK010003294">
    <property type="protein sequence ID" value="MBW7461807.1"/>
    <property type="molecule type" value="Genomic_DNA"/>
</dbReference>
<proteinExistence type="predicted"/>
<dbReference type="InterPro" id="IPR012338">
    <property type="entry name" value="Beta-lactam/transpept-like"/>
</dbReference>
<reference evidence="2 3" key="1">
    <citation type="submission" date="2021-07" db="EMBL/GenBank/DDBJ databases">
        <title>Paenibacillus radiodurans sp. nov., isolated from the southeastern edge of Tengger Desert.</title>
        <authorList>
            <person name="Zhang G."/>
        </authorList>
    </citation>
    <scope>NUCLEOTIDE SEQUENCE [LARGE SCALE GENOMIC DNA]</scope>
    <source>
        <strain evidence="2 3">CCM 7311</strain>
    </source>
</reference>
<evidence type="ECO:0000313" key="3">
    <source>
        <dbReference type="Proteomes" id="UP001519887"/>
    </source>
</evidence>
<dbReference type="SUPFAM" id="SSF56601">
    <property type="entry name" value="beta-lactamase/transpeptidase-like"/>
    <property type="match status" value="1"/>
</dbReference>
<feature type="non-terminal residue" evidence="2">
    <location>
        <position position="152"/>
    </location>
</feature>
<keyword evidence="2" id="KW-0378">Hydrolase</keyword>
<name>A0ABS7CLJ8_9BACL</name>
<dbReference type="Proteomes" id="UP001519887">
    <property type="component" value="Unassembled WGS sequence"/>
</dbReference>
<dbReference type="InterPro" id="IPR001466">
    <property type="entry name" value="Beta-lactam-related"/>
</dbReference>
<dbReference type="PANTHER" id="PTHR43283">
    <property type="entry name" value="BETA-LACTAMASE-RELATED"/>
    <property type="match status" value="1"/>
</dbReference>
<organism evidence="2 3">
    <name type="scientific">Paenibacillus sepulcri</name>
    <dbReference type="NCBI Taxonomy" id="359917"/>
    <lineage>
        <taxon>Bacteria</taxon>
        <taxon>Bacillati</taxon>
        <taxon>Bacillota</taxon>
        <taxon>Bacilli</taxon>
        <taxon>Bacillales</taxon>
        <taxon>Paenibacillaceae</taxon>
        <taxon>Paenibacillus</taxon>
    </lineage>
</organism>
<feature type="domain" description="Beta-lactamase-related" evidence="1">
    <location>
        <begin position="2"/>
        <end position="150"/>
    </location>
</feature>
<gene>
    <name evidence="2" type="ORF">K0U00_47930</name>
</gene>
<feature type="non-terminal residue" evidence="2">
    <location>
        <position position="1"/>
    </location>
</feature>
<dbReference type="Gene3D" id="3.40.710.10">
    <property type="entry name" value="DD-peptidase/beta-lactamase superfamily"/>
    <property type="match status" value="1"/>
</dbReference>
<sequence>LAAPVEHEPGTHFVYNSGATYMLSAILQKVTGQTLLEYLQPRLIEPLGIKGAAWDVCPRGINVGGWGLNVTTEDIARFGQLYLQKGMWNGQRLLTEEWIAEATSSQISNGDGGVNDWAQGYGYQFWRCRHGVYRGDGAFGQFCIVMPEQDAV</sequence>
<dbReference type="InterPro" id="IPR050789">
    <property type="entry name" value="Diverse_Enzym_Activities"/>
</dbReference>
<accession>A0ABS7CLJ8</accession>
<dbReference type="GO" id="GO:0016787">
    <property type="term" value="F:hydrolase activity"/>
    <property type="evidence" value="ECO:0007669"/>
    <property type="project" value="UniProtKB-KW"/>
</dbReference>
<dbReference type="Pfam" id="PF00144">
    <property type="entry name" value="Beta-lactamase"/>
    <property type="match status" value="1"/>
</dbReference>
<evidence type="ECO:0000259" key="1">
    <source>
        <dbReference type="Pfam" id="PF00144"/>
    </source>
</evidence>
<comment type="caution">
    <text evidence="2">The sequence shown here is derived from an EMBL/GenBank/DDBJ whole genome shotgun (WGS) entry which is preliminary data.</text>
</comment>
<protein>
    <submittedName>
        <fullName evidence="2">Serine hydrolase</fullName>
    </submittedName>
</protein>
<keyword evidence="3" id="KW-1185">Reference proteome</keyword>